<dbReference type="GO" id="GO:0006298">
    <property type="term" value="P:mismatch repair"/>
    <property type="evidence" value="ECO:0007669"/>
    <property type="project" value="InterPro"/>
</dbReference>
<dbReference type="AlphaFoldDB" id="A0A3R6VD61"/>
<feature type="region of interest" description="Disordered" evidence="6">
    <location>
        <begin position="385"/>
        <end position="417"/>
    </location>
</feature>
<dbReference type="EMBL" id="QUSY01000213">
    <property type="protein sequence ID" value="RHY31459.1"/>
    <property type="molecule type" value="Genomic_DNA"/>
</dbReference>
<organism evidence="8 9">
    <name type="scientific">Aphanomyces invadans</name>
    <dbReference type="NCBI Taxonomy" id="157072"/>
    <lineage>
        <taxon>Eukaryota</taxon>
        <taxon>Sar</taxon>
        <taxon>Stramenopiles</taxon>
        <taxon>Oomycota</taxon>
        <taxon>Saprolegniomycetes</taxon>
        <taxon>Saprolegniales</taxon>
        <taxon>Verrucalvaceae</taxon>
        <taxon>Aphanomyces</taxon>
    </lineage>
</organism>
<dbReference type="Proteomes" id="UP000285060">
    <property type="component" value="Unassembled WGS sequence"/>
</dbReference>
<protein>
    <recommendedName>
        <fullName evidence="7">DNA mismatch repair protein S5 domain-containing protein</fullName>
    </recommendedName>
</protein>
<dbReference type="Gene3D" id="3.30.565.10">
    <property type="entry name" value="Histidine kinase-like ATPase, C-terminal domain"/>
    <property type="match status" value="1"/>
</dbReference>
<dbReference type="InterPro" id="IPR014721">
    <property type="entry name" value="Ribsml_uS5_D2-typ_fold_subgr"/>
</dbReference>
<dbReference type="InterPro" id="IPR036890">
    <property type="entry name" value="HATPase_C_sf"/>
</dbReference>
<comment type="subcellular location">
    <subcellularLocation>
        <location evidence="1">Nucleus</location>
    </subcellularLocation>
</comment>
<sequence length="441" mass="49539">MAGRIVRLDQCVVDKIAAGEVVHRPASALKELLENSLDAGAKQISVVAGQGGMKLLQITDDGCGIRREDLDIVCERFTTSKLRKINLVLTGTALHDSIILTDRTVALIIVTAYSYQRLQVGLKTLFRVQARQARRFWYVERHALQVPTPHLIYQVEDMFYNLSTRKQALKNVSEQYHRVLDVMQRYAIQYGGKGTSFVCKKHRENTCDLNIGHNCTQLDVIKSVFGSSVATDLVAFSLVSDETFKTSGYVSNANFKCDFQLRRPCYCPTDAMIRSTKKNVFIVFINNRLVDCPALRRACEYTYAQYLPKHTYPFVFLSLEIPPHHVDVNVHPTKREVHFLHEEAVVEAISSHLNALLQGGNQSRTFTVQPVTAIMASHLSAREKSAAIASTSSSEDDEDRRDIDEDTPKKKHKAFDASTPKLVQISLSKAKTKSYAPSKVC</sequence>
<keyword evidence="5" id="KW-0539">Nucleus</keyword>
<dbReference type="Pfam" id="PF13589">
    <property type="entry name" value="HATPase_c_3"/>
    <property type="match status" value="1"/>
</dbReference>
<proteinExistence type="inferred from homology"/>
<dbReference type="SUPFAM" id="SSF54211">
    <property type="entry name" value="Ribosomal protein S5 domain 2-like"/>
    <property type="match status" value="1"/>
</dbReference>
<evidence type="ECO:0000256" key="3">
    <source>
        <dbReference type="ARBA" id="ARBA00022763"/>
    </source>
</evidence>
<keyword evidence="4" id="KW-0234">DNA repair</keyword>
<dbReference type="GO" id="GO:0030983">
    <property type="term" value="F:mismatched DNA binding"/>
    <property type="evidence" value="ECO:0007669"/>
    <property type="project" value="InterPro"/>
</dbReference>
<feature type="domain" description="DNA mismatch repair protein S5" evidence="7">
    <location>
        <begin position="221"/>
        <end position="358"/>
    </location>
</feature>
<dbReference type="InterPro" id="IPR013507">
    <property type="entry name" value="DNA_mismatch_S5_2-like"/>
</dbReference>
<comment type="similarity">
    <text evidence="2">Belongs to the DNA mismatch repair MutL/HexB family.</text>
</comment>
<dbReference type="PANTHER" id="PTHR10073:SF12">
    <property type="entry name" value="DNA MISMATCH REPAIR PROTEIN MLH1"/>
    <property type="match status" value="1"/>
</dbReference>
<dbReference type="SUPFAM" id="SSF55874">
    <property type="entry name" value="ATPase domain of HSP90 chaperone/DNA topoisomerase II/histidine kinase"/>
    <property type="match status" value="1"/>
</dbReference>
<dbReference type="InterPro" id="IPR020568">
    <property type="entry name" value="Ribosomal_Su5_D2-typ_SF"/>
</dbReference>
<accession>A0A3R6VD61</accession>
<evidence type="ECO:0000256" key="4">
    <source>
        <dbReference type="ARBA" id="ARBA00023204"/>
    </source>
</evidence>
<dbReference type="GO" id="GO:0032389">
    <property type="term" value="C:MutLalpha complex"/>
    <property type="evidence" value="ECO:0007669"/>
    <property type="project" value="TreeGrafter"/>
</dbReference>
<dbReference type="GO" id="GO:0140664">
    <property type="term" value="F:ATP-dependent DNA damage sensor activity"/>
    <property type="evidence" value="ECO:0007669"/>
    <property type="project" value="InterPro"/>
</dbReference>
<evidence type="ECO:0000256" key="6">
    <source>
        <dbReference type="SAM" id="MobiDB-lite"/>
    </source>
</evidence>
<keyword evidence="3" id="KW-0227">DNA damage</keyword>
<evidence type="ECO:0000313" key="9">
    <source>
        <dbReference type="Proteomes" id="UP000285060"/>
    </source>
</evidence>
<evidence type="ECO:0000259" key="7">
    <source>
        <dbReference type="SMART" id="SM01340"/>
    </source>
</evidence>
<evidence type="ECO:0000256" key="2">
    <source>
        <dbReference type="ARBA" id="ARBA00006082"/>
    </source>
</evidence>
<gene>
    <name evidence="8" type="ORF">DYB32_003483</name>
</gene>
<evidence type="ECO:0000256" key="5">
    <source>
        <dbReference type="ARBA" id="ARBA00023242"/>
    </source>
</evidence>
<evidence type="ECO:0000256" key="1">
    <source>
        <dbReference type="ARBA" id="ARBA00004123"/>
    </source>
</evidence>
<dbReference type="GO" id="GO:0016887">
    <property type="term" value="F:ATP hydrolysis activity"/>
    <property type="evidence" value="ECO:0007669"/>
    <property type="project" value="InterPro"/>
</dbReference>
<dbReference type="PANTHER" id="PTHR10073">
    <property type="entry name" value="DNA MISMATCH REPAIR PROTEIN MLH, PMS, MUTL"/>
    <property type="match status" value="1"/>
</dbReference>
<dbReference type="FunFam" id="3.30.230.10:FF:000014">
    <property type="entry name" value="DNA mismatch repair protein Mlh1"/>
    <property type="match status" value="1"/>
</dbReference>
<keyword evidence="9" id="KW-1185">Reference proteome</keyword>
<dbReference type="SMART" id="SM01340">
    <property type="entry name" value="DNA_mis_repair"/>
    <property type="match status" value="1"/>
</dbReference>
<comment type="caution">
    <text evidence="8">The sequence shown here is derived from an EMBL/GenBank/DDBJ whole genome shotgun (WGS) entry which is preliminary data.</text>
</comment>
<dbReference type="InterPro" id="IPR038973">
    <property type="entry name" value="MutL/Mlh/Pms-like"/>
</dbReference>
<dbReference type="Gene3D" id="3.30.230.10">
    <property type="match status" value="1"/>
</dbReference>
<name>A0A3R6VD61_9STRA</name>
<dbReference type="VEuPathDB" id="FungiDB:H310_01465"/>
<reference evidence="8 9" key="1">
    <citation type="submission" date="2018-08" db="EMBL/GenBank/DDBJ databases">
        <title>Aphanomyces genome sequencing and annotation.</title>
        <authorList>
            <person name="Minardi D."/>
            <person name="Oidtmann B."/>
            <person name="Van Der Giezen M."/>
            <person name="Studholme D.J."/>
        </authorList>
    </citation>
    <scope>NUCLEOTIDE SEQUENCE [LARGE SCALE GENOMIC DNA]</scope>
    <source>
        <strain evidence="8 9">NJM0002</strain>
    </source>
</reference>
<evidence type="ECO:0000313" key="8">
    <source>
        <dbReference type="EMBL" id="RHY31459.1"/>
    </source>
</evidence>
<dbReference type="Pfam" id="PF01119">
    <property type="entry name" value="DNA_mis_repair"/>
    <property type="match status" value="1"/>
</dbReference>
<dbReference type="GO" id="GO:0005524">
    <property type="term" value="F:ATP binding"/>
    <property type="evidence" value="ECO:0007669"/>
    <property type="project" value="InterPro"/>
</dbReference>